<dbReference type="CDD" id="cd02947">
    <property type="entry name" value="TRX_family"/>
    <property type="match status" value="1"/>
</dbReference>
<dbReference type="Pfam" id="PF00085">
    <property type="entry name" value="Thioredoxin"/>
    <property type="match status" value="1"/>
</dbReference>
<keyword evidence="3" id="KW-1185">Reference proteome</keyword>
<dbReference type="PRINTS" id="PR00421">
    <property type="entry name" value="THIOREDOXIN"/>
</dbReference>
<accession>A0A9P0YNT9</accession>
<dbReference type="InterPro" id="IPR013766">
    <property type="entry name" value="Thioredoxin_domain"/>
</dbReference>
<dbReference type="Proteomes" id="UP001152484">
    <property type="component" value="Unassembled WGS sequence"/>
</dbReference>
<dbReference type="PROSITE" id="PS51352">
    <property type="entry name" value="THIOREDOXIN_2"/>
    <property type="match status" value="1"/>
</dbReference>
<evidence type="ECO:0000313" key="2">
    <source>
        <dbReference type="EMBL" id="CAH9069649.1"/>
    </source>
</evidence>
<gene>
    <name evidence="2" type="ORF">CEURO_LOCUS3313</name>
</gene>
<evidence type="ECO:0000313" key="3">
    <source>
        <dbReference type="Proteomes" id="UP001152484"/>
    </source>
</evidence>
<comment type="caution">
    <text evidence="2">The sequence shown here is derived from an EMBL/GenBank/DDBJ whole genome shotgun (WGS) entry which is preliminary data.</text>
</comment>
<dbReference type="SUPFAM" id="SSF52833">
    <property type="entry name" value="Thioredoxin-like"/>
    <property type="match status" value="1"/>
</dbReference>
<dbReference type="InterPro" id="IPR050620">
    <property type="entry name" value="Thioredoxin_H-type-like"/>
</dbReference>
<reference evidence="2" key="1">
    <citation type="submission" date="2022-07" db="EMBL/GenBank/DDBJ databases">
        <authorList>
            <person name="Macas J."/>
            <person name="Novak P."/>
            <person name="Neumann P."/>
        </authorList>
    </citation>
    <scope>NUCLEOTIDE SEQUENCE</scope>
</reference>
<dbReference type="AlphaFoldDB" id="A0A9P0YNT9"/>
<dbReference type="OrthoDB" id="427480at2759"/>
<organism evidence="2 3">
    <name type="scientific">Cuscuta europaea</name>
    <name type="common">European dodder</name>
    <dbReference type="NCBI Taxonomy" id="41803"/>
    <lineage>
        <taxon>Eukaryota</taxon>
        <taxon>Viridiplantae</taxon>
        <taxon>Streptophyta</taxon>
        <taxon>Embryophyta</taxon>
        <taxon>Tracheophyta</taxon>
        <taxon>Spermatophyta</taxon>
        <taxon>Magnoliopsida</taxon>
        <taxon>eudicotyledons</taxon>
        <taxon>Gunneridae</taxon>
        <taxon>Pentapetalae</taxon>
        <taxon>asterids</taxon>
        <taxon>lamiids</taxon>
        <taxon>Solanales</taxon>
        <taxon>Convolvulaceae</taxon>
        <taxon>Cuscuteae</taxon>
        <taxon>Cuscuta</taxon>
        <taxon>Cuscuta subgen. Cuscuta</taxon>
    </lineage>
</organism>
<protein>
    <recommendedName>
        <fullName evidence="1">Thioredoxin domain-containing protein</fullName>
    </recommendedName>
</protein>
<dbReference type="InterPro" id="IPR036249">
    <property type="entry name" value="Thioredoxin-like_sf"/>
</dbReference>
<feature type="domain" description="Thioredoxin" evidence="1">
    <location>
        <begin position="21"/>
        <end position="136"/>
    </location>
</feature>
<dbReference type="Gene3D" id="3.40.30.10">
    <property type="entry name" value="Glutaredoxin"/>
    <property type="match status" value="1"/>
</dbReference>
<name>A0A9P0YNT9_CUSEU</name>
<dbReference type="PANTHER" id="PTHR10438:SF394">
    <property type="entry name" value="THIOREDOXIN-LIKE PROTEIN CXXS2-RELATED"/>
    <property type="match status" value="1"/>
</dbReference>
<dbReference type="PANTHER" id="PTHR10438">
    <property type="entry name" value="THIOREDOXIN"/>
    <property type="match status" value="1"/>
</dbReference>
<sequence>MGQCCAQLCRQSREEEGNIPGSSELAGGNVHLVTDVDNWEEIISQANKNAQIVVVNFSASWCNPCRIAAPAYRDLADKYTSVKFLTVDVDNLAEFSNSWDIKATPTFIFLKEGRQMDRLVGGSKQELEKRILSMVESSVATPR</sequence>
<evidence type="ECO:0000259" key="1">
    <source>
        <dbReference type="PROSITE" id="PS51352"/>
    </source>
</evidence>
<dbReference type="EMBL" id="CAMAPE010000005">
    <property type="protein sequence ID" value="CAH9069649.1"/>
    <property type="molecule type" value="Genomic_DNA"/>
</dbReference>
<proteinExistence type="predicted"/>